<sequence length="507" mass="57522">MDSCLILKRQDIKPIVPVIASSSDLCLGTRIFDSISNIFGREALESARRWEIFALRVSSTYAQIEFLHRSLDIRVLPKSLSYKPPVNTTLAKECVMQHGRRMTRALIQGCQLRLQKYCRILSQIIPKFLELIGENGVSLLDRVINNQARELRSRRDMELRVKFQKLSPNTQDHDKTLVHNLSSKELTPVEFPVLQHEASFNTADADPVNLAATSESVLKHSQEADDTKHLIRQQLTSLLLKHKPRVAFPRMEQDALRTLNADRSIVILPADKGRSAVVLDKSEYLRKANALLDDRHGLPKVHKHGAQLRPIISLRGSPKFNLAKWLFQRQNCLTSDSDTTVRSAAHFLERLRGLHLKADEVMVSFDVTSLFTSIPPSLAIETGGDLLENRYDEVINKPKRVHLIQLLTFCLKTFFTFEGTVYEQMKGTPMGSPLSVFIAEAVLQNSDDLLKKELARDNHKASSLMEKQWHGNSTVYCFRSDRQTIESVWPLHRPKAGVIPARSTITS</sequence>
<evidence type="ECO:0000313" key="2">
    <source>
        <dbReference type="Proteomes" id="UP000275846"/>
    </source>
</evidence>
<evidence type="ECO:0000313" key="3">
    <source>
        <dbReference type="WBParaSite" id="SSLN_0001676201-mRNA-1"/>
    </source>
</evidence>
<dbReference type="Proteomes" id="UP000275846">
    <property type="component" value="Unassembled WGS sequence"/>
</dbReference>
<dbReference type="EMBL" id="UYSU01040734">
    <property type="protein sequence ID" value="VDM02536.1"/>
    <property type="molecule type" value="Genomic_DNA"/>
</dbReference>
<protein>
    <submittedName>
        <fullName evidence="3">Reverse transcriptase domain-containing protein</fullName>
    </submittedName>
</protein>
<dbReference type="OrthoDB" id="6509835at2759"/>
<evidence type="ECO:0000313" key="1">
    <source>
        <dbReference type="EMBL" id="VDM02536.1"/>
    </source>
</evidence>
<dbReference type="PANTHER" id="PTHR21301">
    <property type="entry name" value="REVERSE TRANSCRIPTASE"/>
    <property type="match status" value="1"/>
</dbReference>
<dbReference type="AlphaFoldDB" id="A0A183TI52"/>
<name>A0A183TI52_SCHSO</name>
<proteinExistence type="predicted"/>
<keyword evidence="2" id="KW-1185">Reference proteome</keyword>
<organism evidence="3">
    <name type="scientific">Schistocephalus solidus</name>
    <name type="common">Tapeworm</name>
    <dbReference type="NCBI Taxonomy" id="70667"/>
    <lineage>
        <taxon>Eukaryota</taxon>
        <taxon>Metazoa</taxon>
        <taxon>Spiralia</taxon>
        <taxon>Lophotrochozoa</taxon>
        <taxon>Platyhelminthes</taxon>
        <taxon>Cestoda</taxon>
        <taxon>Eucestoda</taxon>
        <taxon>Diphyllobothriidea</taxon>
        <taxon>Diphyllobothriidae</taxon>
        <taxon>Schistocephalus</taxon>
    </lineage>
</organism>
<dbReference type="PANTHER" id="PTHR21301:SF10">
    <property type="entry name" value="REVERSE TRANSCRIPTASE DOMAIN-CONTAINING PROTEIN"/>
    <property type="match status" value="1"/>
</dbReference>
<accession>A0A183TI52</accession>
<dbReference type="WBParaSite" id="SSLN_0001676201-mRNA-1">
    <property type="protein sequence ID" value="SSLN_0001676201-mRNA-1"/>
    <property type="gene ID" value="SSLN_0001676201"/>
</dbReference>
<reference evidence="1 2" key="2">
    <citation type="submission" date="2018-11" db="EMBL/GenBank/DDBJ databases">
        <authorList>
            <consortium name="Pathogen Informatics"/>
        </authorList>
    </citation>
    <scope>NUCLEOTIDE SEQUENCE [LARGE SCALE GENOMIC DNA]</scope>
    <source>
        <strain evidence="1 2">NST_G2</strain>
    </source>
</reference>
<gene>
    <name evidence="1" type="ORF">SSLN_LOCUS16150</name>
</gene>
<reference evidence="3" key="1">
    <citation type="submission" date="2016-06" db="UniProtKB">
        <authorList>
            <consortium name="WormBaseParasite"/>
        </authorList>
    </citation>
    <scope>IDENTIFICATION</scope>
</reference>